<protein>
    <submittedName>
        <fullName evidence="1">Uncharacterized protein</fullName>
    </submittedName>
</protein>
<evidence type="ECO:0000313" key="2">
    <source>
        <dbReference type="Proteomes" id="UP000075683"/>
    </source>
</evidence>
<proteinExistence type="predicted"/>
<dbReference type="AlphaFoldDB" id="A0A150LH33"/>
<name>A0A150LH33_9BACI</name>
<dbReference type="STRING" id="301148.B4135_3214"/>
<sequence>MKRKWKKAQFCGMFLQGKGRTFIWSRALWLAAIFSGAEGGLRGKSGNCHSG</sequence>
<dbReference type="EMBL" id="LQYT01000109">
    <property type="protein sequence ID" value="KYD11554.1"/>
    <property type="molecule type" value="Genomic_DNA"/>
</dbReference>
<reference evidence="1 2" key="1">
    <citation type="submission" date="2016-01" db="EMBL/GenBank/DDBJ databases">
        <title>Draft Genome Sequences of Seven Thermophilic Sporeformers Isolated from Foods.</title>
        <authorList>
            <person name="Berendsen E.M."/>
            <person name="Wells-Bennik M.H."/>
            <person name="Krawcyk A.O."/>
            <person name="De Jong A."/>
            <person name="Holsappel S."/>
            <person name="Eijlander R.T."/>
            <person name="Kuipers O.P."/>
        </authorList>
    </citation>
    <scope>NUCLEOTIDE SEQUENCE [LARGE SCALE GENOMIC DNA]</scope>
    <source>
        <strain evidence="1 2">B4135</strain>
    </source>
</reference>
<evidence type="ECO:0000313" key="1">
    <source>
        <dbReference type="EMBL" id="KYD11554.1"/>
    </source>
</evidence>
<dbReference type="Proteomes" id="UP000075683">
    <property type="component" value="Unassembled WGS sequence"/>
</dbReference>
<organism evidence="1 2">
    <name type="scientific">Caldibacillus debilis</name>
    <dbReference type="NCBI Taxonomy" id="301148"/>
    <lineage>
        <taxon>Bacteria</taxon>
        <taxon>Bacillati</taxon>
        <taxon>Bacillota</taxon>
        <taxon>Bacilli</taxon>
        <taxon>Bacillales</taxon>
        <taxon>Bacillaceae</taxon>
        <taxon>Caldibacillus</taxon>
    </lineage>
</organism>
<gene>
    <name evidence="1" type="ORF">B4135_3214</name>
</gene>
<accession>A0A150LH33</accession>
<comment type="caution">
    <text evidence="1">The sequence shown here is derived from an EMBL/GenBank/DDBJ whole genome shotgun (WGS) entry which is preliminary data.</text>
</comment>